<feature type="region of interest" description="Disordered" evidence="3">
    <location>
        <begin position="1"/>
        <end position="64"/>
    </location>
</feature>
<dbReference type="InterPro" id="IPR000504">
    <property type="entry name" value="RRM_dom"/>
</dbReference>
<feature type="compositionally biased region" description="Polar residues" evidence="3">
    <location>
        <begin position="21"/>
        <end position="30"/>
    </location>
</feature>
<dbReference type="STRING" id="4540.A0A3L6Q0M2"/>
<evidence type="ECO:0000256" key="2">
    <source>
        <dbReference type="PROSITE-ProRule" id="PRU00176"/>
    </source>
</evidence>
<protein>
    <recommendedName>
        <fullName evidence="4">RRM domain-containing protein</fullName>
    </recommendedName>
</protein>
<reference evidence="6" key="1">
    <citation type="journal article" date="2019" name="Nat. Commun.">
        <title>The genome of broomcorn millet.</title>
        <authorList>
            <person name="Zou C."/>
            <person name="Miki D."/>
            <person name="Li D."/>
            <person name="Tang Q."/>
            <person name="Xiao L."/>
            <person name="Rajput S."/>
            <person name="Deng P."/>
            <person name="Jia W."/>
            <person name="Huang R."/>
            <person name="Zhang M."/>
            <person name="Sun Y."/>
            <person name="Hu J."/>
            <person name="Fu X."/>
            <person name="Schnable P.S."/>
            <person name="Li F."/>
            <person name="Zhang H."/>
            <person name="Feng B."/>
            <person name="Zhu X."/>
            <person name="Liu R."/>
            <person name="Schnable J.C."/>
            <person name="Zhu J.-K."/>
            <person name="Zhang H."/>
        </authorList>
    </citation>
    <scope>NUCLEOTIDE SEQUENCE [LARGE SCALE GENOMIC DNA]</scope>
</reference>
<gene>
    <name evidence="5" type="ORF">C2845_PM17G13050</name>
</gene>
<dbReference type="InterPro" id="IPR050886">
    <property type="entry name" value="RNA-binding_reg"/>
</dbReference>
<feature type="compositionally biased region" description="Low complexity" evidence="3">
    <location>
        <begin position="285"/>
        <end position="300"/>
    </location>
</feature>
<dbReference type="Pfam" id="PF00076">
    <property type="entry name" value="RRM_1"/>
    <property type="match status" value="2"/>
</dbReference>
<proteinExistence type="predicted"/>
<feature type="domain" description="RRM" evidence="4">
    <location>
        <begin position="104"/>
        <end position="182"/>
    </location>
</feature>
<dbReference type="PANTHER" id="PTHR48024">
    <property type="entry name" value="GEO13361P1-RELATED"/>
    <property type="match status" value="1"/>
</dbReference>
<dbReference type="Gene3D" id="3.30.70.330">
    <property type="match status" value="2"/>
</dbReference>
<evidence type="ECO:0000313" key="5">
    <source>
        <dbReference type="EMBL" id="RLM69003.1"/>
    </source>
</evidence>
<dbReference type="GO" id="GO:0005634">
    <property type="term" value="C:nucleus"/>
    <property type="evidence" value="ECO:0007669"/>
    <property type="project" value="TreeGrafter"/>
</dbReference>
<dbReference type="SMART" id="SM00360">
    <property type="entry name" value="RRM"/>
    <property type="match status" value="2"/>
</dbReference>
<keyword evidence="1 2" id="KW-0694">RNA-binding</keyword>
<evidence type="ECO:0000256" key="3">
    <source>
        <dbReference type="SAM" id="MobiDB-lite"/>
    </source>
</evidence>
<dbReference type="GO" id="GO:0003723">
    <property type="term" value="F:RNA binding"/>
    <property type="evidence" value="ECO:0007669"/>
    <property type="project" value="UniProtKB-UniRule"/>
</dbReference>
<organism evidence="5 6">
    <name type="scientific">Panicum miliaceum</name>
    <name type="common">Proso millet</name>
    <name type="synonym">Broomcorn millet</name>
    <dbReference type="NCBI Taxonomy" id="4540"/>
    <lineage>
        <taxon>Eukaryota</taxon>
        <taxon>Viridiplantae</taxon>
        <taxon>Streptophyta</taxon>
        <taxon>Embryophyta</taxon>
        <taxon>Tracheophyta</taxon>
        <taxon>Spermatophyta</taxon>
        <taxon>Magnoliopsida</taxon>
        <taxon>Liliopsida</taxon>
        <taxon>Poales</taxon>
        <taxon>Poaceae</taxon>
        <taxon>PACMAD clade</taxon>
        <taxon>Panicoideae</taxon>
        <taxon>Panicodae</taxon>
        <taxon>Paniceae</taxon>
        <taxon>Panicinae</taxon>
        <taxon>Panicum</taxon>
        <taxon>Panicum sect. Panicum</taxon>
    </lineage>
</organism>
<dbReference type="InterPro" id="IPR035979">
    <property type="entry name" value="RBD_domain_sf"/>
</dbReference>
<feature type="region of interest" description="Disordered" evidence="3">
    <location>
        <begin position="408"/>
        <end position="432"/>
    </location>
</feature>
<feature type="region of interest" description="Disordered" evidence="3">
    <location>
        <begin position="273"/>
        <end position="300"/>
    </location>
</feature>
<evidence type="ECO:0000256" key="1">
    <source>
        <dbReference type="ARBA" id="ARBA00022884"/>
    </source>
</evidence>
<comment type="caution">
    <text evidence="5">The sequence shown here is derived from an EMBL/GenBank/DDBJ whole genome shotgun (WGS) entry which is preliminary data.</text>
</comment>
<name>A0A3L6Q0M2_PANMI</name>
<keyword evidence="6" id="KW-1185">Reference proteome</keyword>
<sequence>MGKRKKGKATTGPHENPNLAPLSQPTTTSTPERKRRRQPRDPAPCAGSGSEPDPSPPSSPGAVRRLIEPYSRPRLLAILAEAAASDPALRARLGAAADASPSHRRLFVHGLPPRADAAALAEAFSRFRPLADCHAVADRATGRCRGYGFVSFASRAAARRALRDAPRLSVAGCPVSAQFASAGPGASAGGAGRRVYVTNVAPDASAERLRAFFARFGELDGGPFGFDADTGRSRGYALFVYRAAAGAAKAVEEPYRVFEGRTLRCQLANEPARKAKVPPAPPPAVVAGSAAATPSPAPAAEAPALQPVLDAIAAAGVGDLAMYARDPAQAAALLGQNPALAAAALSSALASAAAASRSQAQAAPAMAPSPAAASAPMPVAVAAGRPATAAAAVPSPVRFGVRPSGGAGLLGPYKPPSSPAVPSSPGRKATLL</sequence>
<dbReference type="InterPro" id="IPR012677">
    <property type="entry name" value="Nucleotide-bd_a/b_plait_sf"/>
</dbReference>
<feature type="domain" description="RRM" evidence="4">
    <location>
        <begin position="193"/>
        <end position="270"/>
    </location>
</feature>
<dbReference type="AlphaFoldDB" id="A0A3L6Q0M2"/>
<dbReference type="SUPFAM" id="SSF54928">
    <property type="entry name" value="RNA-binding domain, RBD"/>
    <property type="match status" value="2"/>
</dbReference>
<dbReference type="PROSITE" id="PS50102">
    <property type="entry name" value="RRM"/>
    <property type="match status" value="2"/>
</dbReference>
<dbReference type="PANTHER" id="PTHR48024:SF17">
    <property type="entry name" value="OS02G0602600 PROTEIN"/>
    <property type="match status" value="1"/>
</dbReference>
<dbReference type="Proteomes" id="UP000275267">
    <property type="component" value="Unassembled WGS sequence"/>
</dbReference>
<evidence type="ECO:0000259" key="4">
    <source>
        <dbReference type="PROSITE" id="PS50102"/>
    </source>
</evidence>
<dbReference type="EMBL" id="PQIB02000014">
    <property type="protein sequence ID" value="RLM69003.1"/>
    <property type="molecule type" value="Genomic_DNA"/>
</dbReference>
<accession>A0A3L6Q0M2</accession>
<evidence type="ECO:0000313" key="6">
    <source>
        <dbReference type="Proteomes" id="UP000275267"/>
    </source>
</evidence>
<dbReference type="OrthoDB" id="266020at2759"/>